<organism evidence="3 4">
    <name type="scientific">Leucobacter allii</name>
    <dbReference type="NCBI Taxonomy" id="2932247"/>
    <lineage>
        <taxon>Bacteria</taxon>
        <taxon>Bacillati</taxon>
        <taxon>Actinomycetota</taxon>
        <taxon>Actinomycetes</taxon>
        <taxon>Micrococcales</taxon>
        <taxon>Microbacteriaceae</taxon>
        <taxon>Leucobacter</taxon>
    </lineage>
</organism>
<evidence type="ECO:0000313" key="3">
    <source>
        <dbReference type="EMBL" id="UOQ55736.1"/>
    </source>
</evidence>
<feature type="signal peptide" evidence="2">
    <location>
        <begin position="1"/>
        <end position="28"/>
    </location>
</feature>
<proteinExistence type="predicted"/>
<gene>
    <name evidence="3" type="ORF">MUN78_08385</name>
</gene>
<sequence length="134" mass="12596">MKTQKKWIVYGATGAVGLALFASSAAVAAHAMDLRTSSGAVVPGGVLGGSETAPASADRTPGASTGKPTVDRVDPAAPAATIATPTSAATPATVVSAPSPAAADPVPQPAPPVASAPSVASVASAVSVTSAPSL</sequence>
<feature type="region of interest" description="Disordered" evidence="1">
    <location>
        <begin position="43"/>
        <end position="134"/>
    </location>
</feature>
<accession>A0ABY4FKG0</accession>
<protein>
    <submittedName>
        <fullName evidence="3">Uncharacterized protein</fullName>
    </submittedName>
</protein>
<evidence type="ECO:0000256" key="2">
    <source>
        <dbReference type="SAM" id="SignalP"/>
    </source>
</evidence>
<evidence type="ECO:0000313" key="4">
    <source>
        <dbReference type="Proteomes" id="UP000831786"/>
    </source>
</evidence>
<keyword evidence="4" id="KW-1185">Reference proteome</keyword>
<feature type="compositionally biased region" description="Low complexity" evidence="1">
    <location>
        <begin position="115"/>
        <end position="134"/>
    </location>
</feature>
<keyword evidence="2" id="KW-0732">Signal</keyword>
<dbReference type="RefSeq" id="WP_244725742.1">
    <property type="nucleotide sequence ID" value="NZ_CP095045.1"/>
</dbReference>
<reference evidence="3 4" key="1">
    <citation type="submission" date="2022-04" db="EMBL/GenBank/DDBJ databases">
        <title>Leucobacter sp. isolated from rhizosphere of garlic.</title>
        <authorList>
            <person name="Won M."/>
            <person name="Lee C.-M."/>
            <person name="Woen H.-Y."/>
            <person name="Kwon S.-W."/>
        </authorList>
    </citation>
    <scope>NUCLEOTIDE SEQUENCE [LARGE SCALE GENOMIC DNA]</scope>
    <source>
        <strain evidence="3 4">H21R-40</strain>
    </source>
</reference>
<name>A0ABY4FKG0_9MICO</name>
<dbReference type="Proteomes" id="UP000831786">
    <property type="component" value="Chromosome"/>
</dbReference>
<feature type="chain" id="PRO_5046446704" evidence="2">
    <location>
        <begin position="29"/>
        <end position="134"/>
    </location>
</feature>
<dbReference type="EMBL" id="CP095045">
    <property type="protein sequence ID" value="UOQ55736.1"/>
    <property type="molecule type" value="Genomic_DNA"/>
</dbReference>
<feature type="compositionally biased region" description="Low complexity" evidence="1">
    <location>
        <begin position="75"/>
        <end position="105"/>
    </location>
</feature>
<evidence type="ECO:0000256" key="1">
    <source>
        <dbReference type="SAM" id="MobiDB-lite"/>
    </source>
</evidence>